<dbReference type="AlphaFoldDB" id="A0A1B6LM07"/>
<dbReference type="EMBL" id="GEBQ01015443">
    <property type="protein sequence ID" value="JAT24534.1"/>
    <property type="molecule type" value="Transcribed_RNA"/>
</dbReference>
<name>A0A1B6LM07_9HEMI</name>
<feature type="non-terminal residue" evidence="2">
    <location>
        <position position="1"/>
    </location>
</feature>
<sequence>TVESEKKELLCSLNSKNTSQEHEINCLKEDIERRKCQLSALKEDNTKLREEIVNSKNLLLALKSENKEISCKNVELTNQLSNVTAGAGHLEYVVQESDFKIKHLEGTLIKNESVISDLNKTIQLMKERNDSLEESNEKMTKSTLSKDIDLGNLKHQLMTKDGEITKFKDELMEKSHENLLLTNQLMSSQSRASELNTLLLTAQNSLQKSQIELITKDSIFETRVKEMEEKLRNRNIDITELNSQ</sequence>
<keyword evidence="1" id="KW-0175">Coiled coil</keyword>
<reference evidence="2" key="1">
    <citation type="submission" date="2015-11" db="EMBL/GenBank/DDBJ databases">
        <title>De novo transcriptome assembly of four potential Pierce s Disease insect vectors from Arizona vineyards.</title>
        <authorList>
            <person name="Tassone E.E."/>
        </authorList>
    </citation>
    <scope>NUCLEOTIDE SEQUENCE</scope>
</reference>
<gene>
    <name evidence="2" type="ORF">g.30086</name>
</gene>
<feature type="coiled-coil region" evidence="1">
    <location>
        <begin position="24"/>
        <end position="79"/>
    </location>
</feature>
<protein>
    <submittedName>
        <fullName evidence="2">Uncharacterized protein</fullName>
    </submittedName>
</protein>
<evidence type="ECO:0000313" key="2">
    <source>
        <dbReference type="EMBL" id="JAT24534.1"/>
    </source>
</evidence>
<evidence type="ECO:0000256" key="1">
    <source>
        <dbReference type="SAM" id="Coils"/>
    </source>
</evidence>
<feature type="coiled-coil region" evidence="1">
    <location>
        <begin position="115"/>
        <end position="142"/>
    </location>
</feature>
<organism evidence="2">
    <name type="scientific">Graphocephala atropunctata</name>
    <dbReference type="NCBI Taxonomy" id="36148"/>
    <lineage>
        <taxon>Eukaryota</taxon>
        <taxon>Metazoa</taxon>
        <taxon>Ecdysozoa</taxon>
        <taxon>Arthropoda</taxon>
        <taxon>Hexapoda</taxon>
        <taxon>Insecta</taxon>
        <taxon>Pterygota</taxon>
        <taxon>Neoptera</taxon>
        <taxon>Paraneoptera</taxon>
        <taxon>Hemiptera</taxon>
        <taxon>Auchenorrhyncha</taxon>
        <taxon>Membracoidea</taxon>
        <taxon>Cicadellidae</taxon>
        <taxon>Cicadellinae</taxon>
        <taxon>Cicadellini</taxon>
        <taxon>Graphocephala</taxon>
    </lineage>
</organism>
<proteinExistence type="predicted"/>
<feature type="non-terminal residue" evidence="2">
    <location>
        <position position="244"/>
    </location>
</feature>
<accession>A0A1B6LM07</accession>